<name>K0EHU5_NOCB7</name>
<feature type="transmembrane region" description="Helical" evidence="1">
    <location>
        <begin position="50"/>
        <end position="70"/>
    </location>
</feature>
<feature type="transmembrane region" description="Helical" evidence="1">
    <location>
        <begin position="182"/>
        <end position="201"/>
    </location>
</feature>
<evidence type="ECO:0000259" key="2">
    <source>
        <dbReference type="Pfam" id="PF20182"/>
    </source>
</evidence>
<dbReference type="AlphaFoldDB" id="K0EHU5"/>
<dbReference type="InterPro" id="IPR046675">
    <property type="entry name" value="DUF6545"/>
</dbReference>
<feature type="transmembrane region" description="Helical" evidence="1">
    <location>
        <begin position="221"/>
        <end position="245"/>
    </location>
</feature>
<dbReference type="STRING" id="1133849.O3I_004375"/>
<keyword evidence="4" id="KW-1185">Reference proteome</keyword>
<dbReference type="InterPro" id="IPR050039">
    <property type="entry name" value="MAB_1171c-like"/>
</dbReference>
<keyword evidence="1" id="KW-1133">Transmembrane helix</keyword>
<feature type="transmembrane region" description="Helical" evidence="1">
    <location>
        <begin position="18"/>
        <end position="38"/>
    </location>
</feature>
<dbReference type="EMBL" id="CP003876">
    <property type="protein sequence ID" value="AFT98837.1"/>
    <property type="molecule type" value="Genomic_DNA"/>
</dbReference>
<feature type="transmembrane region" description="Helical" evidence="1">
    <location>
        <begin position="76"/>
        <end position="98"/>
    </location>
</feature>
<feature type="domain" description="DUF6545" evidence="2">
    <location>
        <begin position="247"/>
        <end position="364"/>
    </location>
</feature>
<dbReference type="HOGENOM" id="CLU_701767_0_0_11"/>
<dbReference type="Proteomes" id="UP000006304">
    <property type="component" value="Chromosome"/>
</dbReference>
<gene>
    <name evidence="3" type="ORF">O3I_004375</name>
</gene>
<sequence length="376" mass="40767">MAVGRDLQSAPMNSAPPVFTTIIVVLVLGVICGRWFLVNETLTDRLINRALTWDVSAVSAYAFVAGIGYPDLAQRVFLAVGFLALSNAFGFVVTLGGRDLRKGWRRQRRYDTIATLAGLVVACCAAINEMAWFPAVLPAVDWDGVLWMAVDACLIVIAGLLGRACIRDLRIPGATTREKSTYCALLAVALYTAIASVYRSLCTLSGVSPQHMSAGWAVGSFTVLAILAMLISIPLVDAVLIHAGLDRAGRCCRQLRPMWHDLTTAVPEVVLPLAHTEHPGSNARLYRMTVEIRDALLHLKQFVPDPETGETPDLGTYARGIAEATRQKLHGMPPSYPRHAVRFPAGDRTTELRNLLALSREWASARVVLAGGRLAS</sequence>
<accession>K0EHU5</accession>
<keyword evidence="1" id="KW-0812">Transmembrane</keyword>
<feature type="transmembrane region" description="Helical" evidence="1">
    <location>
        <begin position="110"/>
        <end position="133"/>
    </location>
</feature>
<proteinExistence type="predicted"/>
<evidence type="ECO:0000313" key="3">
    <source>
        <dbReference type="EMBL" id="AFT98837.1"/>
    </source>
</evidence>
<dbReference type="NCBIfam" id="NF042915">
    <property type="entry name" value="MAB_1171c_fam"/>
    <property type="match status" value="1"/>
</dbReference>
<organism evidence="3 4">
    <name type="scientific">Nocardia brasiliensis (strain ATCC 700358 / HUJEG-1)</name>
    <dbReference type="NCBI Taxonomy" id="1133849"/>
    <lineage>
        <taxon>Bacteria</taxon>
        <taxon>Bacillati</taxon>
        <taxon>Actinomycetota</taxon>
        <taxon>Actinomycetes</taxon>
        <taxon>Mycobacteriales</taxon>
        <taxon>Nocardiaceae</taxon>
        <taxon>Nocardia</taxon>
    </lineage>
</organism>
<dbReference type="eggNOG" id="ENOG5031DUC">
    <property type="taxonomic scope" value="Bacteria"/>
</dbReference>
<evidence type="ECO:0000313" key="4">
    <source>
        <dbReference type="Proteomes" id="UP000006304"/>
    </source>
</evidence>
<feature type="transmembrane region" description="Helical" evidence="1">
    <location>
        <begin position="145"/>
        <end position="162"/>
    </location>
</feature>
<dbReference type="KEGG" id="nbr:O3I_004375"/>
<keyword evidence="1" id="KW-0472">Membrane</keyword>
<evidence type="ECO:0000256" key="1">
    <source>
        <dbReference type="SAM" id="Phobius"/>
    </source>
</evidence>
<protein>
    <recommendedName>
        <fullName evidence="2">DUF6545 domain-containing protein</fullName>
    </recommendedName>
</protein>
<dbReference type="Pfam" id="PF20182">
    <property type="entry name" value="DUF6545"/>
    <property type="match status" value="1"/>
</dbReference>
<reference evidence="3 4" key="1">
    <citation type="journal article" date="2012" name="J. Bacteriol.">
        <title>Complete genome sequence of Nocardia brasiliensis HUJEG-1.</title>
        <authorList>
            <person name="Vera-Cabrera L."/>
            <person name="Ortiz-Lopez R."/>
            <person name="Elizondo-Gonzalez R."/>
            <person name="Perez-Maya A.A."/>
            <person name="Ocampo-Candiani J."/>
        </authorList>
    </citation>
    <scope>NUCLEOTIDE SEQUENCE [LARGE SCALE GENOMIC DNA]</scope>
    <source>
        <strain evidence="4">ATCC 700358</strain>
    </source>
</reference>